<dbReference type="Gene3D" id="3.30.420.10">
    <property type="entry name" value="Ribonuclease H-like superfamily/Ribonuclease H"/>
    <property type="match status" value="1"/>
</dbReference>
<keyword evidence="10 13" id="KW-0233">DNA recombination</keyword>
<dbReference type="PROSITE" id="PS01321">
    <property type="entry name" value="RUVC"/>
    <property type="match status" value="1"/>
</dbReference>
<evidence type="ECO:0000313" key="15">
    <source>
        <dbReference type="EMBL" id="GHA81478.1"/>
    </source>
</evidence>
<keyword evidence="6 13" id="KW-0227">DNA damage</keyword>
<dbReference type="Proteomes" id="UP000634004">
    <property type="component" value="Unassembled WGS sequence"/>
</dbReference>
<keyword evidence="5 13" id="KW-0255">Endonuclease</keyword>
<dbReference type="InterPro" id="IPR020563">
    <property type="entry name" value="X-over_junc_endoDNase_Mg_BS"/>
</dbReference>
<comment type="subcellular location">
    <subcellularLocation>
        <location evidence="13">Cytoplasm</location>
    </subcellularLocation>
</comment>
<dbReference type="InterPro" id="IPR036397">
    <property type="entry name" value="RNaseH_sf"/>
</dbReference>
<feature type="binding site" evidence="13">
    <location>
        <position position="107"/>
    </location>
    <ligand>
        <name>Mg(2+)</name>
        <dbReference type="ChEBI" id="CHEBI:18420"/>
        <label>2</label>
    </ligand>
</feature>
<sequence length="197" mass="20871">MATFGLIYAFPTIGLKVVRRLSDCIVGSSWRSYGHEMSKPRRIIGFDPSIVACGWGVIDVEGSKMRHVAHGVIRPPRKEPLVSRLSFLFVEAQAAIEAFHPSEAGVEEAFMKDNAMSALKLGQARAACILAATQSGLIVGEYAAKLVKKSVVGTGAADKAQVAHMMNLLLPGANVKAGDAADALAIAITHANHPRIG</sequence>
<evidence type="ECO:0000256" key="13">
    <source>
        <dbReference type="HAMAP-Rule" id="MF_00034"/>
    </source>
</evidence>
<keyword evidence="3 13" id="KW-0540">Nuclease</keyword>
<evidence type="ECO:0000256" key="11">
    <source>
        <dbReference type="ARBA" id="ARBA00023204"/>
    </source>
</evidence>
<dbReference type="PANTHER" id="PTHR30194:SF3">
    <property type="entry name" value="CROSSOVER JUNCTION ENDODEOXYRIBONUCLEASE RUVC"/>
    <property type="match status" value="1"/>
</dbReference>
<dbReference type="GO" id="GO:0048476">
    <property type="term" value="C:Holliday junction resolvase complex"/>
    <property type="evidence" value="ECO:0007669"/>
    <property type="project" value="UniProtKB-UniRule"/>
</dbReference>
<evidence type="ECO:0000256" key="8">
    <source>
        <dbReference type="ARBA" id="ARBA00022842"/>
    </source>
</evidence>
<feature type="active site" evidence="13">
    <location>
        <position position="179"/>
    </location>
</feature>
<dbReference type="PANTHER" id="PTHR30194">
    <property type="entry name" value="CROSSOVER JUNCTION ENDODEOXYRIBONUCLEASE RUVC"/>
    <property type="match status" value="1"/>
</dbReference>
<keyword evidence="2 13" id="KW-0963">Cytoplasm</keyword>
<dbReference type="CDD" id="cd16962">
    <property type="entry name" value="RuvC"/>
    <property type="match status" value="1"/>
</dbReference>
<dbReference type="GO" id="GO:0005737">
    <property type="term" value="C:cytoplasm"/>
    <property type="evidence" value="ECO:0007669"/>
    <property type="project" value="UniProtKB-SubCell"/>
</dbReference>
<dbReference type="EC" id="3.1.21.10" evidence="13 14"/>
<feature type="active site" evidence="13">
    <location>
        <position position="107"/>
    </location>
</feature>
<dbReference type="GO" id="GO:0000287">
    <property type="term" value="F:magnesium ion binding"/>
    <property type="evidence" value="ECO:0007669"/>
    <property type="project" value="UniProtKB-UniRule"/>
</dbReference>
<evidence type="ECO:0000256" key="2">
    <source>
        <dbReference type="ARBA" id="ARBA00022490"/>
    </source>
</evidence>
<name>A0A8J3CJZ2_9PROT</name>
<reference evidence="15" key="2">
    <citation type="submission" date="2020-09" db="EMBL/GenBank/DDBJ databases">
        <authorList>
            <person name="Sun Q."/>
            <person name="Kim S."/>
        </authorList>
    </citation>
    <scope>NUCLEOTIDE SEQUENCE</scope>
    <source>
        <strain evidence="15">KCTC 32513</strain>
    </source>
</reference>
<evidence type="ECO:0000256" key="9">
    <source>
        <dbReference type="ARBA" id="ARBA00023125"/>
    </source>
</evidence>
<evidence type="ECO:0000256" key="4">
    <source>
        <dbReference type="ARBA" id="ARBA00022723"/>
    </source>
</evidence>
<proteinExistence type="inferred from homology"/>
<keyword evidence="7 13" id="KW-0378">Hydrolase</keyword>
<dbReference type="GO" id="GO:0006310">
    <property type="term" value="P:DNA recombination"/>
    <property type="evidence" value="ECO:0007669"/>
    <property type="project" value="UniProtKB-UniRule"/>
</dbReference>
<evidence type="ECO:0000256" key="5">
    <source>
        <dbReference type="ARBA" id="ARBA00022759"/>
    </source>
</evidence>
<reference evidence="15" key="1">
    <citation type="journal article" date="2014" name="Int. J. Syst. Evol. Microbiol.">
        <title>Complete genome sequence of Corynebacterium casei LMG S-19264T (=DSM 44701T), isolated from a smear-ripened cheese.</title>
        <authorList>
            <consortium name="US DOE Joint Genome Institute (JGI-PGF)"/>
            <person name="Walter F."/>
            <person name="Albersmeier A."/>
            <person name="Kalinowski J."/>
            <person name="Ruckert C."/>
        </authorList>
    </citation>
    <scope>NUCLEOTIDE SEQUENCE</scope>
    <source>
        <strain evidence="15">KCTC 32513</strain>
    </source>
</reference>
<comment type="function">
    <text evidence="13">The RuvA-RuvB-RuvC complex processes Holliday junction (HJ) DNA during genetic recombination and DNA repair. Endonuclease that resolves HJ intermediates. Cleaves cruciform DNA by making single-stranded nicks across the HJ at symmetrical positions within the homologous arms, yielding a 5'-phosphate and a 3'-hydroxyl group; requires a central core of homology in the junction. The consensus cleavage sequence is 5'-(A/T)TT(C/G)-3'. Cleavage occurs on the 3'-side of the TT dinucleotide at the point of strand exchange. HJ branch migration catalyzed by RuvA-RuvB allows RuvC to scan DNA until it finds its consensus sequence, where it cleaves and resolves the cruciform DNA.</text>
</comment>
<dbReference type="PRINTS" id="PR00696">
    <property type="entry name" value="RSOLVASERUVC"/>
</dbReference>
<feature type="binding site" evidence="13">
    <location>
        <position position="179"/>
    </location>
    <ligand>
        <name>Mg(2+)</name>
        <dbReference type="ChEBI" id="CHEBI:18420"/>
        <label>1</label>
    </ligand>
</feature>
<comment type="catalytic activity">
    <reaction evidence="12 13">
        <text>Endonucleolytic cleavage at a junction such as a reciprocal single-stranded crossover between two homologous DNA duplexes (Holliday junction).</text>
        <dbReference type="EC" id="3.1.21.10"/>
    </reaction>
</comment>
<keyword evidence="9 13" id="KW-0238">DNA-binding</keyword>
<comment type="subunit">
    <text evidence="13">Homodimer which binds Holliday junction (HJ) DNA. The HJ becomes 2-fold symmetrical on binding to RuvC with unstacked arms; it has a different conformation from HJ DNA in complex with RuvA. In the full resolvosome a probable DNA-RuvA(4)-RuvB(12)-RuvC(2) complex forms which resolves the HJ.</text>
</comment>
<feature type="active site" evidence="13">
    <location>
        <position position="47"/>
    </location>
</feature>
<comment type="caution">
    <text evidence="15">The sequence shown here is derived from an EMBL/GenBank/DDBJ whole genome shotgun (WGS) entry which is preliminary data.</text>
</comment>
<organism evidence="15 16">
    <name type="scientific">Algimonas arctica</name>
    <dbReference type="NCBI Taxonomy" id="1479486"/>
    <lineage>
        <taxon>Bacteria</taxon>
        <taxon>Pseudomonadati</taxon>
        <taxon>Pseudomonadota</taxon>
        <taxon>Alphaproteobacteria</taxon>
        <taxon>Maricaulales</taxon>
        <taxon>Robiginitomaculaceae</taxon>
        <taxon>Algimonas</taxon>
    </lineage>
</organism>
<dbReference type="Pfam" id="PF02075">
    <property type="entry name" value="RuvC"/>
    <property type="match status" value="1"/>
</dbReference>
<dbReference type="InterPro" id="IPR012337">
    <property type="entry name" value="RNaseH-like_sf"/>
</dbReference>
<evidence type="ECO:0000313" key="16">
    <source>
        <dbReference type="Proteomes" id="UP000634004"/>
    </source>
</evidence>
<dbReference type="InterPro" id="IPR002176">
    <property type="entry name" value="X-over_junc_endoDNase_RuvC"/>
</dbReference>
<comment type="similarity">
    <text evidence="1 13">Belongs to the RuvC family.</text>
</comment>
<evidence type="ECO:0000256" key="10">
    <source>
        <dbReference type="ARBA" id="ARBA00023172"/>
    </source>
</evidence>
<dbReference type="EMBL" id="BMZH01000001">
    <property type="protein sequence ID" value="GHA81478.1"/>
    <property type="molecule type" value="Genomic_DNA"/>
</dbReference>
<evidence type="ECO:0000256" key="12">
    <source>
        <dbReference type="ARBA" id="ARBA00029354"/>
    </source>
</evidence>
<dbReference type="NCBIfam" id="TIGR00228">
    <property type="entry name" value="ruvC"/>
    <property type="match status" value="1"/>
</dbReference>
<feature type="binding site" evidence="13">
    <location>
        <position position="47"/>
    </location>
    <ligand>
        <name>Mg(2+)</name>
        <dbReference type="ChEBI" id="CHEBI:18420"/>
        <label>1</label>
    </ligand>
</feature>
<dbReference type="FunFam" id="3.30.420.10:FF:000002">
    <property type="entry name" value="Crossover junction endodeoxyribonuclease RuvC"/>
    <property type="match status" value="1"/>
</dbReference>
<keyword evidence="4 13" id="KW-0479">Metal-binding</keyword>
<dbReference type="GO" id="GO:0008821">
    <property type="term" value="F:crossover junction DNA endonuclease activity"/>
    <property type="evidence" value="ECO:0007669"/>
    <property type="project" value="UniProtKB-UniRule"/>
</dbReference>
<evidence type="ECO:0000256" key="14">
    <source>
        <dbReference type="NCBIfam" id="TIGR00228"/>
    </source>
</evidence>
<evidence type="ECO:0000256" key="7">
    <source>
        <dbReference type="ARBA" id="ARBA00022801"/>
    </source>
</evidence>
<evidence type="ECO:0000256" key="1">
    <source>
        <dbReference type="ARBA" id="ARBA00009518"/>
    </source>
</evidence>
<gene>
    <name evidence="13 15" type="primary">ruvC</name>
    <name evidence="15" type="ORF">GCM10009069_00620</name>
</gene>
<keyword evidence="8 13" id="KW-0460">Magnesium</keyword>
<accession>A0A8J3CJZ2</accession>
<keyword evidence="16" id="KW-1185">Reference proteome</keyword>
<keyword evidence="11 13" id="KW-0234">DNA repair</keyword>
<evidence type="ECO:0000256" key="6">
    <source>
        <dbReference type="ARBA" id="ARBA00022763"/>
    </source>
</evidence>
<dbReference type="GO" id="GO:0003677">
    <property type="term" value="F:DNA binding"/>
    <property type="evidence" value="ECO:0007669"/>
    <property type="project" value="UniProtKB-KW"/>
</dbReference>
<dbReference type="GO" id="GO:0009432">
    <property type="term" value="P:SOS response"/>
    <property type="evidence" value="ECO:0007669"/>
    <property type="project" value="UniProtKB-ARBA"/>
</dbReference>
<dbReference type="GO" id="GO:0006281">
    <property type="term" value="P:DNA repair"/>
    <property type="evidence" value="ECO:0007669"/>
    <property type="project" value="UniProtKB-UniRule"/>
</dbReference>
<dbReference type="HAMAP" id="MF_00034">
    <property type="entry name" value="RuvC"/>
    <property type="match status" value="1"/>
</dbReference>
<dbReference type="AlphaFoldDB" id="A0A8J3CJZ2"/>
<protein>
    <recommendedName>
        <fullName evidence="13 14">Crossover junction endodeoxyribonuclease RuvC</fullName>
        <ecNumber evidence="13 14">3.1.21.10</ecNumber>
    </recommendedName>
    <alternativeName>
        <fullName evidence="13">Holliday junction nuclease RuvC</fullName>
    </alternativeName>
    <alternativeName>
        <fullName evidence="13">Holliday junction resolvase RuvC</fullName>
    </alternativeName>
</protein>
<evidence type="ECO:0000256" key="3">
    <source>
        <dbReference type="ARBA" id="ARBA00022722"/>
    </source>
</evidence>
<dbReference type="SUPFAM" id="SSF53098">
    <property type="entry name" value="Ribonuclease H-like"/>
    <property type="match status" value="1"/>
</dbReference>
<comment type="cofactor">
    <cofactor evidence="13">
        <name>Mg(2+)</name>
        <dbReference type="ChEBI" id="CHEBI:18420"/>
    </cofactor>
    <text evidence="13">Binds 2 Mg(2+) ion per subunit.</text>
</comment>